<reference evidence="2" key="1">
    <citation type="journal article" date="2015" name="Nature">
        <title>Complex archaea that bridge the gap between prokaryotes and eukaryotes.</title>
        <authorList>
            <person name="Spang A."/>
            <person name="Saw J.H."/>
            <person name="Jorgensen S.L."/>
            <person name="Zaremba-Niedzwiedzka K."/>
            <person name="Martijn J."/>
            <person name="Lind A.E."/>
            <person name="van Eijk R."/>
            <person name="Schleper C."/>
            <person name="Guy L."/>
            <person name="Ettema T.J."/>
        </authorList>
    </citation>
    <scope>NUCLEOTIDE SEQUENCE</scope>
</reference>
<comment type="caution">
    <text evidence="2">The sequence shown here is derived from an EMBL/GenBank/DDBJ whole genome shotgun (WGS) entry which is preliminary data.</text>
</comment>
<gene>
    <name evidence="2" type="ORF">LCGC14_2832890</name>
</gene>
<feature type="non-terminal residue" evidence="2">
    <location>
        <position position="305"/>
    </location>
</feature>
<feature type="coiled-coil region" evidence="1">
    <location>
        <begin position="240"/>
        <end position="276"/>
    </location>
</feature>
<sequence>MSEAINGSINRMLDAGTLQNMGGGFIGSGMRIKGGDARFRPGEFKRVISVGGSIKDNIVMMPFPGPSGSLFNLLGLLIDAARDITSVKDIMTGDAGPEGEAASRTMARIEQGMKVFSAIYKRLFRSLKSEFKKLARLNRLYLEPDTYFTLLDDPEAIGPDDYDFDDLDILPVADPSMVTEVQKLAQAQFLQGFLGDTYIEPLEARKRIFSAVGIADFEGLLKEQPAPDPEISARADEIEVKKREVEIKGLQAENARMKAEAEVQRVQAVIEELRSQAILNLAKAEEAGNSTSIESMRLALDTINE</sequence>
<protein>
    <submittedName>
        <fullName evidence="2">Uncharacterized protein</fullName>
    </submittedName>
</protein>
<evidence type="ECO:0000313" key="2">
    <source>
        <dbReference type="EMBL" id="KKK79498.1"/>
    </source>
</evidence>
<evidence type="ECO:0000256" key="1">
    <source>
        <dbReference type="SAM" id="Coils"/>
    </source>
</evidence>
<proteinExistence type="predicted"/>
<dbReference type="AlphaFoldDB" id="A0A0F8YDM9"/>
<keyword evidence="1" id="KW-0175">Coiled coil</keyword>
<organism evidence="2">
    <name type="scientific">marine sediment metagenome</name>
    <dbReference type="NCBI Taxonomy" id="412755"/>
    <lineage>
        <taxon>unclassified sequences</taxon>
        <taxon>metagenomes</taxon>
        <taxon>ecological metagenomes</taxon>
    </lineage>
</organism>
<accession>A0A0F8YDM9</accession>
<dbReference type="EMBL" id="LAZR01053998">
    <property type="protein sequence ID" value="KKK79498.1"/>
    <property type="molecule type" value="Genomic_DNA"/>
</dbReference>
<name>A0A0F8YDM9_9ZZZZ</name>